<organism evidence="2">
    <name type="scientific">marine sediment metagenome</name>
    <dbReference type="NCBI Taxonomy" id="412755"/>
    <lineage>
        <taxon>unclassified sequences</taxon>
        <taxon>metagenomes</taxon>
        <taxon>ecological metagenomes</taxon>
    </lineage>
</organism>
<feature type="region of interest" description="Disordered" evidence="1">
    <location>
        <begin position="1"/>
        <end position="34"/>
    </location>
</feature>
<feature type="non-terminal residue" evidence="2">
    <location>
        <position position="68"/>
    </location>
</feature>
<reference evidence="2" key="1">
    <citation type="journal article" date="2015" name="Nature">
        <title>Complex archaea that bridge the gap between prokaryotes and eukaryotes.</title>
        <authorList>
            <person name="Spang A."/>
            <person name="Saw J.H."/>
            <person name="Jorgensen S.L."/>
            <person name="Zaremba-Niedzwiedzka K."/>
            <person name="Martijn J."/>
            <person name="Lind A.E."/>
            <person name="van Eijk R."/>
            <person name="Schleper C."/>
            <person name="Guy L."/>
            <person name="Ettema T.J."/>
        </authorList>
    </citation>
    <scope>NUCLEOTIDE SEQUENCE</scope>
</reference>
<proteinExistence type="predicted"/>
<dbReference type="AlphaFoldDB" id="A0A0F9TIK5"/>
<feature type="compositionally biased region" description="Basic residues" evidence="1">
    <location>
        <begin position="1"/>
        <end position="12"/>
    </location>
</feature>
<accession>A0A0F9TIK5</accession>
<gene>
    <name evidence="2" type="ORF">LCGC14_0649260</name>
</gene>
<dbReference type="EMBL" id="LAZR01001203">
    <property type="protein sequence ID" value="KKN48781.1"/>
    <property type="molecule type" value="Genomic_DNA"/>
</dbReference>
<evidence type="ECO:0000256" key="1">
    <source>
        <dbReference type="SAM" id="MobiDB-lite"/>
    </source>
</evidence>
<name>A0A0F9TIK5_9ZZZZ</name>
<protein>
    <submittedName>
        <fullName evidence="2">Uncharacterized protein</fullName>
    </submittedName>
</protein>
<sequence length="68" mass="7681">MPSISKKTKTSQKKQDTKTLTSSKQMSYDDAEEERNKQIENILVSLDEKKIIISGPGTGKSFLFKKIC</sequence>
<comment type="caution">
    <text evidence="2">The sequence shown here is derived from an EMBL/GenBank/DDBJ whole genome shotgun (WGS) entry which is preliminary data.</text>
</comment>
<evidence type="ECO:0000313" key="2">
    <source>
        <dbReference type="EMBL" id="KKN48781.1"/>
    </source>
</evidence>